<evidence type="ECO:0000256" key="1">
    <source>
        <dbReference type="SAM" id="MobiDB-lite"/>
    </source>
</evidence>
<dbReference type="InterPro" id="IPR009719">
    <property type="entry name" value="GIP1_N"/>
</dbReference>
<feature type="region of interest" description="Disordered" evidence="1">
    <location>
        <begin position="283"/>
        <end position="332"/>
    </location>
</feature>
<evidence type="ECO:0000313" key="3">
    <source>
        <dbReference type="EMBL" id="CAG1849477.1"/>
    </source>
</evidence>
<dbReference type="Pfam" id="PF06972">
    <property type="entry name" value="GIP1_N"/>
    <property type="match status" value="1"/>
</dbReference>
<reference evidence="3" key="1">
    <citation type="submission" date="2021-03" db="EMBL/GenBank/DDBJ databases">
        <authorList>
            <consortium name="Genoscope - CEA"/>
            <person name="William W."/>
        </authorList>
    </citation>
    <scope>NUCLEOTIDE SEQUENCE</scope>
    <source>
        <strain evidence="3">Doubled-haploid Pahang</strain>
    </source>
</reference>
<dbReference type="PANTHER" id="PTHR47070">
    <property type="entry name" value="HYDROXYPROLINE-RICH GLYCOPROTEIN-LIKE"/>
    <property type="match status" value="1"/>
</dbReference>
<protein>
    <submittedName>
        <fullName evidence="3">(wild Malaysian banana) hypothetical protein</fullName>
    </submittedName>
</protein>
<feature type="region of interest" description="Disordered" evidence="1">
    <location>
        <begin position="194"/>
        <end position="241"/>
    </location>
</feature>
<organism evidence="3">
    <name type="scientific">Musa acuminata subsp. malaccensis</name>
    <name type="common">Wild banana</name>
    <name type="synonym">Musa malaccensis</name>
    <dbReference type="NCBI Taxonomy" id="214687"/>
    <lineage>
        <taxon>Eukaryota</taxon>
        <taxon>Viridiplantae</taxon>
        <taxon>Streptophyta</taxon>
        <taxon>Embryophyta</taxon>
        <taxon>Tracheophyta</taxon>
        <taxon>Spermatophyta</taxon>
        <taxon>Magnoliopsida</taxon>
        <taxon>Liliopsida</taxon>
        <taxon>Zingiberales</taxon>
        <taxon>Musaceae</taxon>
        <taxon>Musa</taxon>
    </lineage>
</organism>
<dbReference type="PANTHER" id="PTHR47070:SF2">
    <property type="entry name" value="OS06G0206100 PROTEIN"/>
    <property type="match status" value="1"/>
</dbReference>
<feature type="compositionally biased region" description="Polar residues" evidence="1">
    <location>
        <begin position="313"/>
        <end position="332"/>
    </location>
</feature>
<dbReference type="InterPro" id="IPR009060">
    <property type="entry name" value="UBA-like_sf"/>
</dbReference>
<proteinExistence type="predicted"/>
<feature type="region of interest" description="Disordered" evidence="1">
    <location>
        <begin position="59"/>
        <end position="78"/>
    </location>
</feature>
<evidence type="ECO:0000259" key="2">
    <source>
        <dbReference type="Pfam" id="PF06972"/>
    </source>
</evidence>
<sequence length="914" mass="98813">MVMGSGVDGGGQVVPLRIQKTIQSIKEIVGNHSDADIYAVLKETNMDPNETAQKLLNQDPFHEVKRKRDRKKEPTGYRGLADTRRHVEPNVQWAKPLTSWDQNMHKGDYTRNSVPRISRQFRIVRDNRVNQNAKEDVKQETLHQTSSYIHEKRSLISSCTSSFVVSHCSTARDPSDEELSVASNLDGYLLSADSSKSTDVSHNAKDAGPSGSQRPFLHEDAKATVSSSKAQDLQSSSHAHSKVASGNSIIGVYSSSLDPVHVPSADSRSAGIVGAIRRDIGAVGAQRRSSDRQVSQSSVSNLSSNPPLGKDVSPQTEPSGHLNATSKSNHLNQGSALVRNLPSTSMSRSVLSGQHHSKQHQQFMGNQKAMQTNMEWKPKSTQKPNIAIPGVVVSDSVSPSSADNLCITKLVDATELSEKLSKASISENQHVIIPQHLQVPESERTCLTFGSFEAGFDSKGIITANQQSQSSDEFTDEPSVSVSASVPVVSTADVFAAGHKDTLVVQGRTPQSDYPALVSESEELPTATDDSRSSQNIGSYADIGLVQSSSPPYSSKEQQLQNPQSLSSFSAYDNQNGYDVPFFRTVLEDNVHTQDLTSASEVFSKMPFFAINYVDEVYCPYPRFTCFCSNLILPVFCIFLVQALNSLASSFSPLSSNGITQQQQLAHQPQQSLPQMYPQVHIPHYPNFVPYRHIFSPVYVPPIALPNYSSNPAYPHPSNGNNYLMMPGGSSQIPAASMKYAAAQYKPVPGGSPTAYASYNNSAGFTISPPGAVGSTAGPDDITRIKYKDHGLYMPNQQAETSDIWIQTQREHPSLQSAPYYNLSGQAPHAAFLPAHAGHGSFGPAAQISHVQYPGLYHPSQPASMASPHQLVHHNVAPAIGGGVGVGVAAPGPGPQVGTYQQPQVGHLNWTANF</sequence>
<gene>
    <name evidence="3" type="ORF">GSMUA_210630.1</name>
</gene>
<dbReference type="SUPFAM" id="SSF46934">
    <property type="entry name" value="UBA-like"/>
    <property type="match status" value="1"/>
</dbReference>
<feature type="compositionally biased region" description="Low complexity" evidence="1">
    <location>
        <begin position="226"/>
        <end position="237"/>
    </location>
</feature>
<feature type="region of interest" description="Disordered" evidence="1">
    <location>
        <begin position="344"/>
        <end position="367"/>
    </location>
</feature>
<feature type="domain" description="GBF-interacting protein 1 N-terminal" evidence="2">
    <location>
        <begin position="14"/>
        <end position="73"/>
    </location>
</feature>
<dbReference type="AlphaFoldDB" id="A0A8D7FD68"/>
<name>A0A8D7FD68_MUSAM</name>
<feature type="region of interest" description="Disordered" evidence="1">
    <location>
        <begin position="514"/>
        <end position="536"/>
    </location>
</feature>
<accession>A0A8D7FD68</accession>
<dbReference type="EMBL" id="HG996468">
    <property type="protein sequence ID" value="CAG1849477.1"/>
    <property type="molecule type" value="Genomic_DNA"/>
</dbReference>
<feature type="compositionally biased region" description="Low complexity" evidence="1">
    <location>
        <begin position="292"/>
        <end position="308"/>
    </location>
</feature>